<dbReference type="InterPro" id="IPR036953">
    <property type="entry name" value="GreA/GreB_C_sf"/>
</dbReference>
<keyword evidence="2" id="KW-1185">Reference proteome</keyword>
<reference evidence="1 2" key="1">
    <citation type="submission" date="2024-10" db="EMBL/GenBank/DDBJ databases">
        <title>The Natural Products Discovery Center: Release of the First 8490 Sequenced Strains for Exploring Actinobacteria Biosynthetic Diversity.</title>
        <authorList>
            <person name="Kalkreuter E."/>
            <person name="Kautsar S.A."/>
            <person name="Yang D."/>
            <person name="Bader C.D."/>
            <person name="Teijaro C.N."/>
            <person name="Fluegel L."/>
            <person name="Davis C.M."/>
            <person name="Simpson J.R."/>
            <person name="Lauterbach L."/>
            <person name="Steele A.D."/>
            <person name="Gui C."/>
            <person name="Meng S."/>
            <person name="Li G."/>
            <person name="Viehrig K."/>
            <person name="Ye F."/>
            <person name="Su P."/>
            <person name="Kiefer A.F."/>
            <person name="Nichols A."/>
            <person name="Cepeda A.J."/>
            <person name="Yan W."/>
            <person name="Fan B."/>
            <person name="Jiang Y."/>
            <person name="Adhikari A."/>
            <person name="Zheng C.-J."/>
            <person name="Schuster L."/>
            <person name="Cowan T.M."/>
            <person name="Smanski M.J."/>
            <person name="Chevrette M.G."/>
            <person name="De Carvalho L.P.S."/>
            <person name="Shen B."/>
        </authorList>
    </citation>
    <scope>NUCLEOTIDE SEQUENCE [LARGE SCALE GENOMIC DNA]</scope>
    <source>
        <strain evidence="1 2">NPDC004045</strain>
    </source>
</reference>
<dbReference type="SUPFAM" id="SSF54534">
    <property type="entry name" value="FKBP-like"/>
    <property type="match status" value="1"/>
</dbReference>
<name>A0ABW6PWN4_9NOCA</name>
<dbReference type="Gene3D" id="3.10.50.30">
    <property type="entry name" value="Transcription elongation factor, GreA/GreB, C-terminal domain"/>
    <property type="match status" value="1"/>
</dbReference>
<comment type="caution">
    <text evidence="1">The sequence shown here is derived from an EMBL/GenBank/DDBJ whole genome shotgun (WGS) entry which is preliminary data.</text>
</comment>
<accession>A0ABW6PWN4</accession>
<proteinExistence type="predicted"/>
<gene>
    <name evidence="1" type="ORF">ACFYTF_28825</name>
</gene>
<evidence type="ECO:0000313" key="2">
    <source>
        <dbReference type="Proteomes" id="UP001601444"/>
    </source>
</evidence>
<dbReference type="EMBL" id="JBIAMX010000028">
    <property type="protein sequence ID" value="MFF0546847.1"/>
    <property type="molecule type" value="Genomic_DNA"/>
</dbReference>
<protein>
    <submittedName>
        <fullName evidence="1">Uncharacterized protein</fullName>
    </submittedName>
</protein>
<evidence type="ECO:0000313" key="1">
    <source>
        <dbReference type="EMBL" id="MFF0546847.1"/>
    </source>
</evidence>
<dbReference type="Proteomes" id="UP001601444">
    <property type="component" value="Unassembled WGS sequence"/>
</dbReference>
<organism evidence="1 2">
    <name type="scientific">Nocardia thailandica</name>
    <dbReference type="NCBI Taxonomy" id="257275"/>
    <lineage>
        <taxon>Bacteria</taxon>
        <taxon>Bacillati</taxon>
        <taxon>Actinomycetota</taxon>
        <taxon>Actinomycetes</taxon>
        <taxon>Mycobacteriales</taxon>
        <taxon>Nocardiaceae</taxon>
        <taxon>Nocardia</taxon>
    </lineage>
</organism>
<dbReference type="RefSeq" id="WP_387703032.1">
    <property type="nucleotide sequence ID" value="NZ_JBIAMX010000028.1"/>
</dbReference>
<sequence>MSSTDPSVYRRLLLRNLDTGEHFPYEIVPDERADPEWQQYPESAAFSQALLGKMEGAVIESILNGEPVRAVIIGNHPKDKSAE</sequence>